<reference evidence="1 2" key="1">
    <citation type="submission" date="2019-11" db="EMBL/GenBank/DDBJ databases">
        <authorList>
            <person name="Khan S.A."/>
            <person name="Jeon C.O."/>
            <person name="Chun B.H."/>
        </authorList>
    </citation>
    <scope>NUCLEOTIDE SEQUENCE [LARGE SCALE GENOMIC DNA]</scope>
    <source>
        <strain evidence="1 2">IMCC 1097</strain>
    </source>
</reference>
<dbReference type="OrthoDB" id="6058064at2"/>
<dbReference type="Proteomes" id="UP000388235">
    <property type="component" value="Chromosome"/>
</dbReference>
<organism evidence="1 2">
    <name type="scientific">Litorivicinus lipolyticus</name>
    <dbReference type="NCBI Taxonomy" id="418701"/>
    <lineage>
        <taxon>Bacteria</taxon>
        <taxon>Pseudomonadati</taxon>
        <taxon>Pseudomonadota</taxon>
        <taxon>Gammaproteobacteria</taxon>
        <taxon>Oceanospirillales</taxon>
        <taxon>Litorivicinaceae</taxon>
        <taxon>Litorivicinus</taxon>
    </lineage>
</organism>
<gene>
    <name evidence="1" type="ORF">GH975_08430</name>
</gene>
<sequence>MNLQQINEIICTPVSTLAELSSDSLFRLKNDAADQLAMAKALCEQVDRVLEQRYNTQAQQQRLSAGKDTGVVHFDDGEVHISADLPKRVTWDQKKLDEIAKRIAASGEDPGQYIDISYKVSERKYEAWPDNLKSSFSGARTLKTGKPSFRLSLLEETQS</sequence>
<dbReference type="EMBL" id="CP045871">
    <property type="protein sequence ID" value="QGG80594.1"/>
    <property type="molecule type" value="Genomic_DNA"/>
</dbReference>
<dbReference type="AlphaFoldDB" id="A0A5Q2QBW5"/>
<keyword evidence="2" id="KW-1185">Reference proteome</keyword>
<proteinExistence type="predicted"/>
<evidence type="ECO:0000313" key="2">
    <source>
        <dbReference type="Proteomes" id="UP000388235"/>
    </source>
</evidence>
<accession>A0A5Q2QBW5</accession>
<evidence type="ECO:0000313" key="1">
    <source>
        <dbReference type="EMBL" id="QGG80594.1"/>
    </source>
</evidence>
<protein>
    <submittedName>
        <fullName evidence="1">Uncharacterized protein</fullName>
    </submittedName>
</protein>
<name>A0A5Q2QBW5_9GAMM</name>
<dbReference type="KEGG" id="llp:GH975_08430"/>
<dbReference type="RefSeq" id="WP_153714098.1">
    <property type="nucleotide sequence ID" value="NZ_CP045871.1"/>
</dbReference>